<name>A0ABM1NBU6_NICVS</name>
<dbReference type="InterPro" id="IPR002557">
    <property type="entry name" value="Chitin-bd_dom"/>
</dbReference>
<gene>
    <name evidence="5" type="primary">LOC108567978</name>
</gene>
<evidence type="ECO:0000313" key="4">
    <source>
        <dbReference type="Proteomes" id="UP000695000"/>
    </source>
</evidence>
<protein>
    <submittedName>
        <fullName evidence="5">Uncharacterized protein LOC108567978</fullName>
    </submittedName>
</protein>
<dbReference type="PROSITE" id="PS50940">
    <property type="entry name" value="CHIT_BIND_II"/>
    <property type="match status" value="2"/>
</dbReference>
<dbReference type="Gene3D" id="2.170.140.10">
    <property type="entry name" value="Chitin binding domain"/>
    <property type="match status" value="1"/>
</dbReference>
<proteinExistence type="predicted"/>
<dbReference type="GeneID" id="108567978"/>
<feature type="region of interest" description="Disordered" evidence="1">
    <location>
        <begin position="315"/>
        <end position="345"/>
    </location>
</feature>
<evidence type="ECO:0000256" key="1">
    <source>
        <dbReference type="SAM" id="MobiDB-lite"/>
    </source>
</evidence>
<reference evidence="5" key="1">
    <citation type="submission" date="2025-08" db="UniProtKB">
        <authorList>
            <consortium name="RefSeq"/>
        </authorList>
    </citation>
    <scope>IDENTIFICATION</scope>
    <source>
        <tissue evidence="5">Whole Larva</tissue>
    </source>
</reference>
<dbReference type="InterPro" id="IPR036508">
    <property type="entry name" value="Chitin-bd_dom_sf"/>
</dbReference>
<dbReference type="SMART" id="SM00494">
    <property type="entry name" value="ChtBD2"/>
    <property type="match status" value="2"/>
</dbReference>
<feature type="compositionally biased region" description="Basic and acidic residues" evidence="1">
    <location>
        <begin position="559"/>
        <end position="568"/>
    </location>
</feature>
<feature type="domain" description="Chitin-binding type-2" evidence="3">
    <location>
        <begin position="941"/>
        <end position="1003"/>
    </location>
</feature>
<dbReference type="RefSeq" id="XP_017784296.1">
    <property type="nucleotide sequence ID" value="XM_017928807.1"/>
</dbReference>
<feature type="compositionally biased region" description="Polar residues" evidence="1">
    <location>
        <begin position="569"/>
        <end position="581"/>
    </location>
</feature>
<sequence>MPCHTRMKTLHSQGILLSLYFLGLTLMVTSLEPGFLDFDNLPDTNFTCVGKVIGGYYADLETSCQMFHVCTIGQMDEPMDIRFLCLNGTVFDQETRVCERIDEVDCSKSEQFYSLNLELYGNTQPPILEDSPDTEPPDIYKQSSTTTTTTTPRPTKPKTTRPNFIITTTNRPPVTTLTEKILNFQGSNSADIRFNPEEINISLNPGAPPSIRPKPISFQQQSFSDTNKRVIVTTHTTVYKTEADTQKISTTQKPKELEDSQEDTENYYNTETESYQFHPNFRPSHDLQGFSSPKNDYKSSTFRSLYQTTTDDSLKLSYNQRGPTTYRNHPFNSPVKPSPSYYHQTDKPPRIQLPLPLPLIPTISPLTFSSPAPFSLNRHVETKRFTDHHQPPRIVISASASVSDASGRKFNYSLGTIGDSKFFGQPPPSYDEYKEDDVGLDPFYHDVPKLGRRKRHYLRVRRNKRSLESKEKHKVKLPEINGEQDAIEVIRFLYNWYNEHNKTSKALISFPINPDTITEINDELTPRTDDYLYENSEYNYEVAKNSIPQTLQELKPPELKNDSVKENNEGTTVSEDYDLTSSGESTKNYEILDVKSRKIKQPPRLSITRNFTITSMIITKRRREIMSIMIKRFTIKLMTLIIRFWMGKCRSSMITWTIITRVTILQQCITTNKPNLTTESPQNVTDYEEYYDEEETTTAEPVTQTEEIDVGTTMFPSTVDVPKDESTESVESTTTIVDNTLDKEDVETTTYPDLQKFILDVETTTNSISEINPTTTPVTETITTTVFTPEEETTTPVITTTEEPTTLNPYTYLTTTTEVIPETSTESLTTTKRRQLYQRNHRFGTYGNKKRKPSITEEIVDVIKNKMDNVEDSKVDLGRKKIEFNINAYTANLAYRNKNGEEDEASVTDASFARSANPTVSKQSKDYLVTTPLTKSGKDFKFNCFNKPIDRFYSDPRDCRLFHYCTQGYTKTQLLDMKFVCDLGTFFDQEKLICTKTKPSRCT</sequence>
<dbReference type="PANTHER" id="PTHR22933">
    <property type="entry name" value="FI18007P1-RELATED"/>
    <property type="match status" value="1"/>
</dbReference>
<evidence type="ECO:0000313" key="5">
    <source>
        <dbReference type="RefSeq" id="XP_017784296.1"/>
    </source>
</evidence>
<dbReference type="InterPro" id="IPR052976">
    <property type="entry name" value="Scoloptoxin-like"/>
</dbReference>
<feature type="region of interest" description="Disordered" evidence="1">
    <location>
        <begin position="124"/>
        <end position="163"/>
    </location>
</feature>
<feature type="compositionally biased region" description="Polar residues" evidence="1">
    <location>
        <begin position="315"/>
        <end position="331"/>
    </location>
</feature>
<keyword evidence="2" id="KW-0732">Signal</keyword>
<dbReference type="SUPFAM" id="SSF57625">
    <property type="entry name" value="Invertebrate chitin-binding proteins"/>
    <property type="match status" value="2"/>
</dbReference>
<evidence type="ECO:0000259" key="3">
    <source>
        <dbReference type="PROSITE" id="PS50940"/>
    </source>
</evidence>
<feature type="region of interest" description="Disordered" evidence="1">
    <location>
        <begin position="559"/>
        <end position="581"/>
    </location>
</feature>
<feature type="signal peptide" evidence="2">
    <location>
        <begin position="1"/>
        <end position="30"/>
    </location>
</feature>
<dbReference type="PANTHER" id="PTHR22933:SF43">
    <property type="entry name" value="LP10131P"/>
    <property type="match status" value="1"/>
</dbReference>
<dbReference type="Pfam" id="PF01607">
    <property type="entry name" value="CBM_14"/>
    <property type="match status" value="2"/>
</dbReference>
<feature type="chain" id="PRO_5045631919" evidence="2">
    <location>
        <begin position="31"/>
        <end position="1003"/>
    </location>
</feature>
<dbReference type="Proteomes" id="UP000695000">
    <property type="component" value="Unplaced"/>
</dbReference>
<organism evidence="4 5">
    <name type="scientific">Nicrophorus vespilloides</name>
    <name type="common">Boreal carrion beetle</name>
    <dbReference type="NCBI Taxonomy" id="110193"/>
    <lineage>
        <taxon>Eukaryota</taxon>
        <taxon>Metazoa</taxon>
        <taxon>Ecdysozoa</taxon>
        <taxon>Arthropoda</taxon>
        <taxon>Hexapoda</taxon>
        <taxon>Insecta</taxon>
        <taxon>Pterygota</taxon>
        <taxon>Neoptera</taxon>
        <taxon>Endopterygota</taxon>
        <taxon>Coleoptera</taxon>
        <taxon>Polyphaga</taxon>
        <taxon>Staphyliniformia</taxon>
        <taxon>Silphidae</taxon>
        <taxon>Nicrophorinae</taxon>
        <taxon>Nicrophorus</taxon>
    </lineage>
</organism>
<accession>A0ABM1NBU6</accession>
<evidence type="ECO:0000256" key="2">
    <source>
        <dbReference type="SAM" id="SignalP"/>
    </source>
</evidence>
<feature type="domain" description="Chitin-binding type-2" evidence="3">
    <location>
        <begin position="45"/>
        <end position="108"/>
    </location>
</feature>
<keyword evidence="4" id="KW-1185">Reference proteome</keyword>